<evidence type="ECO:0000256" key="2">
    <source>
        <dbReference type="ARBA" id="ARBA00022649"/>
    </source>
</evidence>
<dbReference type="InterPro" id="IPR007712">
    <property type="entry name" value="RelE/ParE_toxin"/>
</dbReference>
<name>A0ABV7DM54_9HYPH</name>
<dbReference type="NCBIfam" id="TIGR02385">
    <property type="entry name" value="RelE_StbE"/>
    <property type="match status" value="1"/>
</dbReference>
<evidence type="ECO:0000313" key="4">
    <source>
        <dbReference type="Proteomes" id="UP001595377"/>
    </source>
</evidence>
<dbReference type="InterPro" id="IPR035093">
    <property type="entry name" value="RelE/ParE_toxin_dom_sf"/>
</dbReference>
<dbReference type="PANTHER" id="PTHR35601:SF1">
    <property type="entry name" value="TOXIN RELE"/>
    <property type="match status" value="1"/>
</dbReference>
<dbReference type="EMBL" id="JBHRSP010000034">
    <property type="protein sequence ID" value="MFC3075323.1"/>
    <property type="molecule type" value="Genomic_DNA"/>
</dbReference>
<reference evidence="4" key="1">
    <citation type="journal article" date="2019" name="Int. J. Syst. Evol. Microbiol.">
        <title>The Global Catalogue of Microorganisms (GCM) 10K type strain sequencing project: providing services to taxonomists for standard genome sequencing and annotation.</title>
        <authorList>
            <consortium name="The Broad Institute Genomics Platform"/>
            <consortium name="The Broad Institute Genome Sequencing Center for Infectious Disease"/>
            <person name="Wu L."/>
            <person name="Ma J."/>
        </authorList>
    </citation>
    <scope>NUCLEOTIDE SEQUENCE [LARGE SCALE GENOMIC DNA]</scope>
    <source>
        <strain evidence="4">KCTC 52677</strain>
    </source>
</reference>
<dbReference type="Pfam" id="PF05016">
    <property type="entry name" value="ParE_toxin"/>
    <property type="match status" value="1"/>
</dbReference>
<dbReference type="PANTHER" id="PTHR35601">
    <property type="entry name" value="TOXIN RELE"/>
    <property type="match status" value="1"/>
</dbReference>
<evidence type="ECO:0000313" key="3">
    <source>
        <dbReference type="EMBL" id="MFC3075323.1"/>
    </source>
</evidence>
<gene>
    <name evidence="3" type="ORF">ACFOHH_19600</name>
</gene>
<dbReference type="RefSeq" id="WP_257316759.1">
    <property type="nucleotide sequence ID" value="NZ_JANFDG010000022.1"/>
</dbReference>
<evidence type="ECO:0000256" key="1">
    <source>
        <dbReference type="ARBA" id="ARBA00006226"/>
    </source>
</evidence>
<keyword evidence="4" id="KW-1185">Reference proteome</keyword>
<accession>A0ABV7DM54</accession>
<proteinExistence type="inferred from homology"/>
<comment type="caution">
    <text evidence="3">The sequence shown here is derived from an EMBL/GenBank/DDBJ whole genome shotgun (WGS) entry which is preliminary data.</text>
</comment>
<dbReference type="Gene3D" id="3.30.2310.20">
    <property type="entry name" value="RelE-like"/>
    <property type="match status" value="1"/>
</dbReference>
<comment type="similarity">
    <text evidence="1">Belongs to the RelE toxin family.</text>
</comment>
<dbReference type="Proteomes" id="UP001595377">
    <property type="component" value="Unassembled WGS sequence"/>
</dbReference>
<dbReference type="SUPFAM" id="SSF143011">
    <property type="entry name" value="RelE-like"/>
    <property type="match status" value="1"/>
</dbReference>
<keyword evidence="2" id="KW-1277">Toxin-antitoxin system</keyword>
<sequence length="89" mass="10332">MAWEIEITEGAKKQLDKLGHAEAKRVRDFLVKRLAPMQDPRHLGSALQGARLGSYWRYRVGDFRIICDIQDSRLVVVVVRVGHRREIYS</sequence>
<protein>
    <submittedName>
        <fullName evidence="3">Type II toxin-antitoxin system RelE/ParE family toxin</fullName>
    </submittedName>
</protein>
<organism evidence="3 4">
    <name type="scientific">Shinella pollutisoli</name>
    <dbReference type="NCBI Taxonomy" id="2250594"/>
    <lineage>
        <taxon>Bacteria</taxon>
        <taxon>Pseudomonadati</taxon>
        <taxon>Pseudomonadota</taxon>
        <taxon>Alphaproteobacteria</taxon>
        <taxon>Hyphomicrobiales</taxon>
        <taxon>Rhizobiaceae</taxon>
        <taxon>Shinella</taxon>
    </lineage>
</organism>